<dbReference type="InterPro" id="IPR036508">
    <property type="entry name" value="Chitin-bd_dom_sf"/>
</dbReference>
<dbReference type="EMBL" id="VUJU01000920">
    <property type="protein sequence ID" value="KAF0767671.1"/>
    <property type="molecule type" value="Genomic_DNA"/>
</dbReference>
<dbReference type="AlphaFoldDB" id="A0A6G0ZAM6"/>
<evidence type="ECO:0000313" key="4">
    <source>
        <dbReference type="EMBL" id="KAF0767671.1"/>
    </source>
</evidence>
<keyword evidence="2" id="KW-0732">Signal</keyword>
<evidence type="ECO:0000313" key="5">
    <source>
        <dbReference type="Proteomes" id="UP000478052"/>
    </source>
</evidence>
<feature type="domain" description="Chitin-binding type-2" evidence="3">
    <location>
        <begin position="37"/>
        <end position="100"/>
    </location>
</feature>
<feature type="region of interest" description="Disordered" evidence="1">
    <location>
        <begin position="23"/>
        <end position="47"/>
    </location>
</feature>
<feature type="compositionally biased region" description="Low complexity" evidence="1">
    <location>
        <begin position="113"/>
        <end position="138"/>
    </location>
</feature>
<dbReference type="GO" id="GO:0008061">
    <property type="term" value="F:chitin binding"/>
    <property type="evidence" value="ECO:0007669"/>
    <property type="project" value="InterPro"/>
</dbReference>
<evidence type="ECO:0000259" key="3">
    <source>
        <dbReference type="PROSITE" id="PS50940"/>
    </source>
</evidence>
<dbReference type="Pfam" id="PF01607">
    <property type="entry name" value="CBM_14"/>
    <property type="match status" value="1"/>
</dbReference>
<feature type="signal peptide" evidence="2">
    <location>
        <begin position="1"/>
        <end position="20"/>
    </location>
</feature>
<feature type="compositionally biased region" description="Polar residues" evidence="1">
    <location>
        <begin position="28"/>
        <end position="40"/>
    </location>
</feature>
<dbReference type="InterPro" id="IPR002557">
    <property type="entry name" value="Chitin-bd_dom"/>
</dbReference>
<feature type="compositionally biased region" description="Pro residues" evidence="1">
    <location>
        <begin position="262"/>
        <end position="278"/>
    </location>
</feature>
<gene>
    <name evidence="4" type="ORF">FWK35_00012013</name>
</gene>
<dbReference type="Proteomes" id="UP000478052">
    <property type="component" value="Unassembled WGS sequence"/>
</dbReference>
<sequence>MVGSMSRIIVLVCMIYHSSCDVTDRGSRGSSSPTEGTFNCKSEGFHSDPSDCTSFYRCVNFGAGTYYTKFKFQCSPGTVFDPENSVCVHPSFSNREECKNVQFSNPEPEPSPEESNSWNSQPNGGSNQPNSNKPNNSGYGSTAPEYLSQPSSNYDYGRPQSGYKPTQTEYVQPQSPPIYQPPPYIPPQPNSPSSNYKPQQPGYVESKPQPSYNQPQPQPSYNQPQPQPSYNQPQLQPSYNNPQPQSGYIPTSSQPAQKPNYNQPPQPGYAQPSTPPPQ</sequence>
<feature type="compositionally biased region" description="Low complexity" evidence="1">
    <location>
        <begin position="208"/>
        <end position="239"/>
    </location>
</feature>
<dbReference type="PROSITE" id="PS50940">
    <property type="entry name" value="CHIT_BIND_II"/>
    <property type="match status" value="1"/>
</dbReference>
<dbReference type="SUPFAM" id="SSF57625">
    <property type="entry name" value="Invertebrate chitin-binding proteins"/>
    <property type="match status" value="1"/>
</dbReference>
<dbReference type="Gene3D" id="2.170.140.10">
    <property type="entry name" value="Chitin binding domain"/>
    <property type="match status" value="1"/>
</dbReference>
<protein>
    <submittedName>
        <fullName evidence="4">Mucin-2-like</fullName>
    </submittedName>
</protein>
<feature type="compositionally biased region" description="Low complexity" evidence="1">
    <location>
        <begin position="191"/>
        <end position="201"/>
    </location>
</feature>
<dbReference type="OrthoDB" id="6020543at2759"/>
<comment type="caution">
    <text evidence="4">The sequence shown here is derived from an EMBL/GenBank/DDBJ whole genome shotgun (WGS) entry which is preliminary data.</text>
</comment>
<proteinExistence type="predicted"/>
<evidence type="ECO:0000256" key="2">
    <source>
        <dbReference type="SAM" id="SignalP"/>
    </source>
</evidence>
<accession>A0A6G0ZAM6</accession>
<organism evidence="4 5">
    <name type="scientific">Aphis craccivora</name>
    <name type="common">Cowpea aphid</name>
    <dbReference type="NCBI Taxonomy" id="307492"/>
    <lineage>
        <taxon>Eukaryota</taxon>
        <taxon>Metazoa</taxon>
        <taxon>Ecdysozoa</taxon>
        <taxon>Arthropoda</taxon>
        <taxon>Hexapoda</taxon>
        <taxon>Insecta</taxon>
        <taxon>Pterygota</taxon>
        <taxon>Neoptera</taxon>
        <taxon>Paraneoptera</taxon>
        <taxon>Hemiptera</taxon>
        <taxon>Sternorrhyncha</taxon>
        <taxon>Aphidomorpha</taxon>
        <taxon>Aphidoidea</taxon>
        <taxon>Aphididae</taxon>
        <taxon>Aphidini</taxon>
        <taxon>Aphis</taxon>
        <taxon>Aphis</taxon>
    </lineage>
</organism>
<name>A0A6G0ZAM6_APHCR</name>
<feature type="non-terminal residue" evidence="4">
    <location>
        <position position="278"/>
    </location>
</feature>
<dbReference type="SMART" id="SM00494">
    <property type="entry name" value="ChtBD2"/>
    <property type="match status" value="1"/>
</dbReference>
<dbReference type="GO" id="GO:0005576">
    <property type="term" value="C:extracellular region"/>
    <property type="evidence" value="ECO:0007669"/>
    <property type="project" value="InterPro"/>
</dbReference>
<evidence type="ECO:0000256" key="1">
    <source>
        <dbReference type="SAM" id="MobiDB-lite"/>
    </source>
</evidence>
<keyword evidence="5" id="KW-1185">Reference proteome</keyword>
<feature type="region of interest" description="Disordered" evidence="1">
    <location>
        <begin position="99"/>
        <end position="278"/>
    </location>
</feature>
<feature type="chain" id="PRO_5026010778" evidence="2">
    <location>
        <begin position="21"/>
        <end position="278"/>
    </location>
</feature>
<feature type="compositionally biased region" description="Polar residues" evidence="1">
    <location>
        <begin position="240"/>
        <end position="261"/>
    </location>
</feature>
<feature type="compositionally biased region" description="Pro residues" evidence="1">
    <location>
        <begin position="174"/>
        <end position="190"/>
    </location>
</feature>
<reference evidence="4 5" key="1">
    <citation type="submission" date="2019-08" db="EMBL/GenBank/DDBJ databases">
        <title>Whole genome of Aphis craccivora.</title>
        <authorList>
            <person name="Voronova N.V."/>
            <person name="Shulinski R.S."/>
            <person name="Bandarenka Y.V."/>
            <person name="Zhorov D.G."/>
            <person name="Warner D."/>
        </authorList>
    </citation>
    <scope>NUCLEOTIDE SEQUENCE [LARGE SCALE GENOMIC DNA]</scope>
    <source>
        <strain evidence="4">180601</strain>
        <tissue evidence="4">Whole Body</tissue>
    </source>
</reference>